<protein>
    <submittedName>
        <fullName evidence="1">Uncharacterized protein</fullName>
    </submittedName>
</protein>
<gene>
    <name evidence="1" type="ORF">I7I51_04759</name>
</gene>
<name>A0A8A1M5D6_AJECA</name>
<dbReference type="AlphaFoldDB" id="A0A8A1M5D6"/>
<evidence type="ECO:0000313" key="1">
    <source>
        <dbReference type="EMBL" id="QSS59963.1"/>
    </source>
</evidence>
<dbReference type="VEuPathDB" id="FungiDB:I7I51_04759"/>
<dbReference type="Proteomes" id="UP000663671">
    <property type="component" value="Chromosome 4"/>
</dbReference>
<proteinExistence type="predicted"/>
<reference evidence="1" key="1">
    <citation type="submission" date="2021-01" db="EMBL/GenBank/DDBJ databases">
        <title>Chromosome-level genome assembly of a human fungal pathogen reveals clustering of transcriptionally co-regulated genes.</title>
        <authorList>
            <person name="Voorhies M."/>
            <person name="Cohen S."/>
            <person name="Shea T.P."/>
            <person name="Petrus S."/>
            <person name="Munoz J.F."/>
            <person name="Poplawski S."/>
            <person name="Goldman W.E."/>
            <person name="Michael T."/>
            <person name="Cuomo C.A."/>
            <person name="Sil A."/>
            <person name="Beyhan S."/>
        </authorList>
    </citation>
    <scope>NUCLEOTIDE SEQUENCE</scope>
    <source>
        <strain evidence="1">WU24</strain>
    </source>
</reference>
<accession>A0A8A1M5D6</accession>
<organism evidence="1 2">
    <name type="scientific">Ajellomyces capsulatus</name>
    <name type="common">Darling's disease fungus</name>
    <name type="synonym">Histoplasma capsulatum</name>
    <dbReference type="NCBI Taxonomy" id="5037"/>
    <lineage>
        <taxon>Eukaryota</taxon>
        <taxon>Fungi</taxon>
        <taxon>Dikarya</taxon>
        <taxon>Ascomycota</taxon>
        <taxon>Pezizomycotina</taxon>
        <taxon>Eurotiomycetes</taxon>
        <taxon>Eurotiomycetidae</taxon>
        <taxon>Onygenales</taxon>
        <taxon>Ajellomycetaceae</taxon>
        <taxon>Histoplasma</taxon>
    </lineage>
</organism>
<sequence>MKKLTGTIVRRKSGVRPMRIVRCMMIFHDTRYVGCGVSIFKYYSCWTWTLHALSHKMKQLLILPSFI</sequence>
<dbReference type="EMBL" id="CP069110">
    <property type="protein sequence ID" value="QSS59963.1"/>
    <property type="molecule type" value="Genomic_DNA"/>
</dbReference>
<evidence type="ECO:0000313" key="2">
    <source>
        <dbReference type="Proteomes" id="UP000663671"/>
    </source>
</evidence>